<keyword evidence="5" id="KW-1185">Reference proteome</keyword>
<dbReference type="EMBL" id="LKPO01000021">
    <property type="protein sequence ID" value="OLF89939.1"/>
    <property type="molecule type" value="Genomic_DNA"/>
</dbReference>
<evidence type="ECO:0000313" key="3">
    <source>
        <dbReference type="EMBL" id="TWL41807.1"/>
    </source>
</evidence>
<dbReference type="Proteomes" id="UP000185604">
    <property type="component" value="Unassembled WGS sequence"/>
</dbReference>
<name>A0A6I7TVQ6_9BACI</name>
<feature type="compositionally biased region" description="Polar residues" evidence="1">
    <location>
        <begin position="128"/>
        <end position="138"/>
    </location>
</feature>
<evidence type="ECO:0000313" key="5">
    <source>
        <dbReference type="Proteomes" id="UP000429980"/>
    </source>
</evidence>
<reference evidence="2 4" key="1">
    <citation type="journal article" date="2016" name="Front. Microbiol.">
        <title>High-Level Heat Resistance of Spores of Bacillus amyloliquefaciens and Bacillus licheniformis Results from the Presence of a spoVA Operon in a Tn1546 Transposon.</title>
        <authorList>
            <person name="Berendsen E.M."/>
            <person name="Koning R.A."/>
            <person name="Boekhorst J."/>
            <person name="de Jong A."/>
            <person name="Kuipers O.P."/>
            <person name="Wells-Bennik M.H."/>
        </authorList>
    </citation>
    <scope>NUCLEOTIDE SEQUENCE [LARGE SCALE GENOMIC DNA]</scope>
    <source>
        <strain evidence="2 4">B4121</strain>
    </source>
</reference>
<protein>
    <submittedName>
        <fullName evidence="2">Uncharacterized protein</fullName>
    </submittedName>
</protein>
<dbReference type="RefSeq" id="WP_020451763.1">
    <property type="nucleotide sequence ID" value="NZ_AP023088.1"/>
</dbReference>
<organism evidence="2 4">
    <name type="scientific">Bacillus paralicheniformis</name>
    <dbReference type="NCBI Taxonomy" id="1648923"/>
    <lineage>
        <taxon>Bacteria</taxon>
        <taxon>Bacillati</taxon>
        <taxon>Bacillota</taxon>
        <taxon>Bacilli</taxon>
        <taxon>Bacillales</taxon>
        <taxon>Bacillaceae</taxon>
        <taxon>Bacillus</taxon>
    </lineage>
</organism>
<reference evidence="3 5" key="2">
    <citation type="submission" date="2019-06" db="EMBL/GenBank/DDBJ databases">
        <title>Genome sequence analysis of &gt;100 Bacillus licheniformis strains suggests intrinsic resistance to this species.</title>
        <authorList>
            <person name="Wels M."/>
            <person name="Siezen R.J."/>
            <person name="Johansen E."/>
            <person name="Stuer-Lauridsen B."/>
            <person name="Bjerre K."/>
            <person name="Nielsen B.K.K."/>
        </authorList>
    </citation>
    <scope>NUCLEOTIDE SEQUENCE [LARGE SCALE GENOMIC DNA]</scope>
    <source>
        <strain evidence="3 5">BAC-15381</strain>
    </source>
</reference>
<dbReference type="EMBL" id="NILF01000022">
    <property type="protein sequence ID" value="TWL41807.1"/>
    <property type="molecule type" value="Genomic_DNA"/>
</dbReference>
<comment type="caution">
    <text evidence="2">The sequence shown here is derived from an EMBL/GenBank/DDBJ whole genome shotgun (WGS) entry which is preliminary data.</text>
</comment>
<gene>
    <name evidence="2" type="ORF">B4121_3214</name>
    <name evidence="3" type="ORF">CHCC15381_3976</name>
</gene>
<accession>A0A6I7TVQ6</accession>
<sequence length="180" mass="20091">MKSLIVNHLFDSLNKEMDADWWAKYLDLLVEFAEERALQEQDSSSDSAEESIDESLKPLISELKSIFESINNNILENNNKVLKDILGAAAQGMDRQVLEEIIESVRSEAQLSNTETAESLGTLKESLSDSGTAAGSTKSVERSVVETLKESLPEDHTIPRTETVEVLRAVQEKHEENENN</sequence>
<evidence type="ECO:0000313" key="4">
    <source>
        <dbReference type="Proteomes" id="UP000185604"/>
    </source>
</evidence>
<proteinExistence type="predicted"/>
<evidence type="ECO:0000313" key="2">
    <source>
        <dbReference type="EMBL" id="OLF89939.1"/>
    </source>
</evidence>
<dbReference type="Proteomes" id="UP000429980">
    <property type="component" value="Unassembled WGS sequence"/>
</dbReference>
<evidence type="ECO:0000256" key="1">
    <source>
        <dbReference type="SAM" id="MobiDB-lite"/>
    </source>
</evidence>
<feature type="region of interest" description="Disordered" evidence="1">
    <location>
        <begin position="111"/>
        <end position="142"/>
    </location>
</feature>
<dbReference type="GeneID" id="56671885"/>
<dbReference type="AlphaFoldDB" id="A0A6I7TVQ6"/>